<evidence type="ECO:0000313" key="9">
    <source>
        <dbReference type="Proteomes" id="UP000003963"/>
    </source>
</evidence>
<dbReference type="PROSITE" id="PS50929">
    <property type="entry name" value="ABC_TM1F"/>
    <property type="match status" value="1"/>
</dbReference>
<dbReference type="InterPro" id="IPR017871">
    <property type="entry name" value="ABC_transporter-like_CS"/>
</dbReference>
<dbReference type="SUPFAM" id="SSF90123">
    <property type="entry name" value="ABC transporter transmembrane region"/>
    <property type="match status" value="1"/>
</dbReference>
<dbReference type="Proteomes" id="UP000003963">
    <property type="component" value="Unassembled WGS sequence"/>
</dbReference>
<dbReference type="Pfam" id="PF00664">
    <property type="entry name" value="ABC_membrane"/>
    <property type="match status" value="1"/>
</dbReference>
<comment type="subcellular location">
    <subcellularLocation>
        <location evidence="1">Cell membrane</location>
        <topology evidence="1">Multi-pass membrane protein</topology>
    </subcellularLocation>
</comment>
<dbReference type="InterPro" id="IPR003439">
    <property type="entry name" value="ABC_transporter-like_ATP-bd"/>
</dbReference>
<dbReference type="InterPro" id="IPR011527">
    <property type="entry name" value="ABC1_TM_dom"/>
</dbReference>
<feature type="transmembrane region" description="Helical" evidence="5">
    <location>
        <begin position="151"/>
        <end position="169"/>
    </location>
</feature>
<dbReference type="PROSITE" id="PS50893">
    <property type="entry name" value="ABC_TRANSPORTER_2"/>
    <property type="match status" value="1"/>
</dbReference>
<gene>
    <name evidence="8" type="ORF">SSOG_08868</name>
</gene>
<evidence type="ECO:0000256" key="4">
    <source>
        <dbReference type="ARBA" id="ARBA00023136"/>
    </source>
</evidence>
<evidence type="ECO:0000259" key="6">
    <source>
        <dbReference type="PROSITE" id="PS50893"/>
    </source>
</evidence>
<protein>
    <submittedName>
        <fullName evidence="8">LigA protein</fullName>
    </submittedName>
</protein>
<dbReference type="Pfam" id="PF00005">
    <property type="entry name" value="ABC_tran"/>
    <property type="match status" value="1"/>
</dbReference>
<feature type="domain" description="ABC transporter" evidence="6">
    <location>
        <begin position="331"/>
        <end position="560"/>
    </location>
</feature>
<dbReference type="PANTHER" id="PTHR43394:SF1">
    <property type="entry name" value="ATP-BINDING CASSETTE SUB-FAMILY B MEMBER 10, MITOCHONDRIAL"/>
    <property type="match status" value="1"/>
</dbReference>
<dbReference type="InterPro" id="IPR027417">
    <property type="entry name" value="P-loop_NTPase"/>
</dbReference>
<dbReference type="PANTHER" id="PTHR43394">
    <property type="entry name" value="ATP-DEPENDENT PERMEASE MDL1, MITOCHONDRIAL"/>
    <property type="match status" value="1"/>
</dbReference>
<feature type="transmembrane region" description="Helical" evidence="5">
    <location>
        <begin position="36"/>
        <end position="61"/>
    </location>
</feature>
<reference evidence="8 9" key="1">
    <citation type="submission" date="2009-02" db="EMBL/GenBank/DDBJ databases">
        <title>Annotation of Streptomyces hygroscopicus strain ATCC 53653.</title>
        <authorList>
            <consortium name="The Broad Institute Genome Sequencing Platform"/>
            <consortium name="Broad Institute Microbial Sequencing Center"/>
            <person name="Fischbach M."/>
            <person name="Godfrey P."/>
            <person name="Ward D."/>
            <person name="Young S."/>
            <person name="Zeng Q."/>
            <person name="Koehrsen M."/>
            <person name="Alvarado L."/>
            <person name="Berlin A.M."/>
            <person name="Bochicchio J."/>
            <person name="Borenstein D."/>
            <person name="Chapman S.B."/>
            <person name="Chen Z."/>
            <person name="Engels R."/>
            <person name="Freedman E."/>
            <person name="Gellesch M."/>
            <person name="Goldberg J."/>
            <person name="Griggs A."/>
            <person name="Gujja S."/>
            <person name="Heilman E.R."/>
            <person name="Heiman D.I."/>
            <person name="Hepburn T.A."/>
            <person name="Howarth C."/>
            <person name="Jen D."/>
            <person name="Larson L."/>
            <person name="Lewis B."/>
            <person name="Mehta T."/>
            <person name="Park D."/>
            <person name="Pearson M."/>
            <person name="Richards J."/>
            <person name="Roberts A."/>
            <person name="Saif S."/>
            <person name="Shea T.D."/>
            <person name="Shenoy N."/>
            <person name="Sisk P."/>
            <person name="Stolte C."/>
            <person name="Sykes S.N."/>
            <person name="Thomson T."/>
            <person name="Walk T."/>
            <person name="White J."/>
            <person name="Yandava C."/>
            <person name="Straight P."/>
            <person name="Clardy J."/>
            <person name="Hung D."/>
            <person name="Kolter R."/>
            <person name="Mekalanos J."/>
            <person name="Walker S."/>
            <person name="Walsh C.T."/>
            <person name="Wieland-Brown L.C."/>
            <person name="Haas B."/>
            <person name="Nusbaum C."/>
            <person name="Birren B."/>
        </authorList>
    </citation>
    <scope>NUCLEOTIDE SEQUENCE [LARGE SCALE GENOMIC DNA]</scope>
    <source>
        <strain evidence="8 9">ATCC 53653</strain>
    </source>
</reference>
<feature type="domain" description="ABC transmembrane type-1" evidence="7">
    <location>
        <begin position="37"/>
        <end position="318"/>
    </location>
</feature>
<keyword evidence="9" id="KW-1185">Reference proteome</keyword>
<evidence type="ECO:0000313" key="8">
    <source>
        <dbReference type="EMBL" id="EFL29154.1"/>
    </source>
</evidence>
<keyword evidence="2 5" id="KW-0812">Transmembrane</keyword>
<evidence type="ECO:0000256" key="3">
    <source>
        <dbReference type="ARBA" id="ARBA00022989"/>
    </source>
</evidence>
<evidence type="ECO:0000256" key="5">
    <source>
        <dbReference type="SAM" id="Phobius"/>
    </source>
</evidence>
<dbReference type="AlphaFoldDB" id="D9WJ57"/>
<dbReference type="InterPro" id="IPR036640">
    <property type="entry name" value="ABC1_TM_sf"/>
</dbReference>
<keyword evidence="3 5" id="KW-1133">Transmembrane helix</keyword>
<accession>D9WJ57</accession>
<proteinExistence type="predicted"/>
<evidence type="ECO:0000256" key="2">
    <source>
        <dbReference type="ARBA" id="ARBA00022692"/>
    </source>
</evidence>
<sequence length="561" mass="58537">MMPVQRDDAAARAELSAATSPWGFVARVLRPGAGRLAVAVVALGAAAVVHMVLPWFLARIVDEGLVARDRGALLSWSLGMFAVSLVNPVCYVIGYRQMALAEAEAQRRTADWLTDRLGEQAGRDGRRAAAGDMVNLVTGDNQATASMHWTVGHGAMNVIAFVLGTVLVWRIHPWLGVTLGLGVVATTLIAGPLLGRLQRRQRDYRDELADLAGQAADVTAGLRVLRGIGGEQRFLRRYRAQSRRLRDSAYRVTDPSSWVQALQQAVPLAYLAAVTWLGARLALSGAISVGELSGAFGYATGLIMYSGSLLGNAHAVVAAHVGAGRLVAAFASGRGVPRGGGEPVHGGDPRDARTGLAVPAGKLTVVVADRTAAAADALRRLAGHDGPDAGVPWGGRPLTAMGPRERRGQVMLLADDDYLFGGGLRDVLNAADDATALTALDTACASDVLVQLGGTLDGAVTDRGRNLSGGQRQRLTLARALAARPPVLLAVEPTSAVDATTEARIAERVAAARRGRTTVVVSSSPLWSAAADHVARFTGAERPAAGGRGGLVVTRARKGAR</sequence>
<dbReference type="EMBL" id="GG657754">
    <property type="protein sequence ID" value="EFL29154.1"/>
    <property type="molecule type" value="Genomic_DNA"/>
</dbReference>
<dbReference type="GO" id="GO:0015421">
    <property type="term" value="F:ABC-type oligopeptide transporter activity"/>
    <property type="evidence" value="ECO:0007669"/>
    <property type="project" value="TreeGrafter"/>
</dbReference>
<dbReference type="PROSITE" id="PS00211">
    <property type="entry name" value="ABC_TRANSPORTER_1"/>
    <property type="match status" value="1"/>
</dbReference>
<dbReference type="STRING" id="457427.SSOG_08868"/>
<dbReference type="HOGENOM" id="CLU_000604_84_3_11"/>
<name>D9WJ57_9ACTN</name>
<dbReference type="GO" id="GO:0005524">
    <property type="term" value="F:ATP binding"/>
    <property type="evidence" value="ECO:0007669"/>
    <property type="project" value="InterPro"/>
</dbReference>
<evidence type="ECO:0000256" key="1">
    <source>
        <dbReference type="ARBA" id="ARBA00004651"/>
    </source>
</evidence>
<feature type="transmembrane region" description="Helical" evidence="5">
    <location>
        <begin position="73"/>
        <end position="94"/>
    </location>
</feature>
<feature type="transmembrane region" description="Helical" evidence="5">
    <location>
        <begin position="175"/>
        <end position="195"/>
    </location>
</feature>
<keyword evidence="4 5" id="KW-0472">Membrane</keyword>
<dbReference type="GO" id="GO:0016887">
    <property type="term" value="F:ATP hydrolysis activity"/>
    <property type="evidence" value="ECO:0007669"/>
    <property type="project" value="InterPro"/>
</dbReference>
<organism evidence="8 9">
    <name type="scientific">Streptomyces himastatinicus ATCC 53653</name>
    <dbReference type="NCBI Taxonomy" id="457427"/>
    <lineage>
        <taxon>Bacteria</taxon>
        <taxon>Bacillati</taxon>
        <taxon>Actinomycetota</taxon>
        <taxon>Actinomycetes</taxon>
        <taxon>Kitasatosporales</taxon>
        <taxon>Streptomycetaceae</taxon>
        <taxon>Streptomyces</taxon>
        <taxon>Streptomyces violaceusniger group</taxon>
    </lineage>
</organism>
<dbReference type="Gene3D" id="1.20.1560.10">
    <property type="entry name" value="ABC transporter type 1, transmembrane domain"/>
    <property type="match status" value="1"/>
</dbReference>
<evidence type="ECO:0000259" key="7">
    <source>
        <dbReference type="PROSITE" id="PS50929"/>
    </source>
</evidence>
<dbReference type="InterPro" id="IPR039421">
    <property type="entry name" value="Type_1_exporter"/>
</dbReference>
<dbReference type="SUPFAM" id="SSF52540">
    <property type="entry name" value="P-loop containing nucleoside triphosphate hydrolases"/>
    <property type="match status" value="1"/>
</dbReference>
<dbReference type="Gene3D" id="3.40.50.300">
    <property type="entry name" value="P-loop containing nucleotide triphosphate hydrolases"/>
    <property type="match status" value="1"/>
</dbReference>
<dbReference type="GO" id="GO:0005886">
    <property type="term" value="C:plasma membrane"/>
    <property type="evidence" value="ECO:0007669"/>
    <property type="project" value="UniProtKB-SubCell"/>
</dbReference>